<evidence type="ECO:0000256" key="4">
    <source>
        <dbReference type="ARBA" id="ARBA00022989"/>
    </source>
</evidence>
<sequence>MVVLFIHTITSSLDLNSYLASRLCSRPPERSESFGRQRLRKFQAPKANSRHDASLHDDPDGLLGEARLTLNDGFLRLREPSGRVGFYGVSMYHQLHCIDMLRIHITGQGSHDHSHEASNARREGQGIPQGGHLIHCLDYLSQAVMCAADDTIEPARVKIEDGKNIASIDGAEAMHYCRDSKAVARAVALSETRPFVLGVSGLADGETVTSLVRTAGRGLEGDR</sequence>
<dbReference type="Proteomes" id="UP001302126">
    <property type="component" value="Unassembled WGS sequence"/>
</dbReference>
<evidence type="ECO:0000256" key="2">
    <source>
        <dbReference type="ARBA" id="ARBA00004685"/>
    </source>
</evidence>
<dbReference type="InterPro" id="IPR021765">
    <property type="entry name" value="UstYa-like"/>
</dbReference>
<reference evidence="9" key="1">
    <citation type="journal article" date="2023" name="Mol. Phylogenet. Evol.">
        <title>Genome-scale phylogeny and comparative genomics of the fungal order Sordariales.</title>
        <authorList>
            <person name="Hensen N."/>
            <person name="Bonometti L."/>
            <person name="Westerberg I."/>
            <person name="Brannstrom I.O."/>
            <person name="Guillou S."/>
            <person name="Cros-Aarteil S."/>
            <person name="Calhoun S."/>
            <person name="Haridas S."/>
            <person name="Kuo A."/>
            <person name="Mondo S."/>
            <person name="Pangilinan J."/>
            <person name="Riley R."/>
            <person name="LaButti K."/>
            <person name="Andreopoulos B."/>
            <person name="Lipzen A."/>
            <person name="Chen C."/>
            <person name="Yan M."/>
            <person name="Daum C."/>
            <person name="Ng V."/>
            <person name="Clum A."/>
            <person name="Steindorff A."/>
            <person name="Ohm R.A."/>
            <person name="Martin F."/>
            <person name="Silar P."/>
            <person name="Natvig D.O."/>
            <person name="Lalanne C."/>
            <person name="Gautier V."/>
            <person name="Ament-Velasquez S.L."/>
            <person name="Kruys A."/>
            <person name="Hutchinson M.I."/>
            <person name="Powell A.J."/>
            <person name="Barry K."/>
            <person name="Miller A.N."/>
            <person name="Grigoriev I.V."/>
            <person name="Debuchy R."/>
            <person name="Gladieux P."/>
            <person name="Hiltunen Thoren M."/>
            <person name="Johannesson H."/>
        </authorList>
    </citation>
    <scope>NUCLEOTIDE SEQUENCE</scope>
    <source>
        <strain evidence="9">PSN309</strain>
    </source>
</reference>
<evidence type="ECO:0000256" key="3">
    <source>
        <dbReference type="ARBA" id="ARBA00022692"/>
    </source>
</evidence>
<comment type="similarity">
    <text evidence="8">Belongs to the ustYa family.</text>
</comment>
<organism evidence="9 10">
    <name type="scientific">Podospora australis</name>
    <dbReference type="NCBI Taxonomy" id="1536484"/>
    <lineage>
        <taxon>Eukaryota</taxon>
        <taxon>Fungi</taxon>
        <taxon>Dikarya</taxon>
        <taxon>Ascomycota</taxon>
        <taxon>Pezizomycotina</taxon>
        <taxon>Sordariomycetes</taxon>
        <taxon>Sordariomycetidae</taxon>
        <taxon>Sordariales</taxon>
        <taxon>Podosporaceae</taxon>
        <taxon>Podospora</taxon>
    </lineage>
</organism>
<comment type="pathway">
    <text evidence="2">Mycotoxin biosynthesis.</text>
</comment>
<evidence type="ECO:0000256" key="1">
    <source>
        <dbReference type="ARBA" id="ARBA00004167"/>
    </source>
</evidence>
<keyword evidence="7" id="KW-0325">Glycoprotein</keyword>
<dbReference type="EMBL" id="MU864651">
    <property type="protein sequence ID" value="KAK4182494.1"/>
    <property type="molecule type" value="Genomic_DNA"/>
</dbReference>
<keyword evidence="5" id="KW-0843">Virulence</keyword>
<proteinExistence type="inferred from homology"/>
<evidence type="ECO:0000256" key="6">
    <source>
        <dbReference type="ARBA" id="ARBA00023136"/>
    </source>
</evidence>
<dbReference type="GO" id="GO:0043386">
    <property type="term" value="P:mycotoxin biosynthetic process"/>
    <property type="evidence" value="ECO:0007669"/>
    <property type="project" value="InterPro"/>
</dbReference>
<evidence type="ECO:0000313" key="9">
    <source>
        <dbReference type="EMBL" id="KAK4182494.1"/>
    </source>
</evidence>
<evidence type="ECO:0000313" key="10">
    <source>
        <dbReference type="Proteomes" id="UP001302126"/>
    </source>
</evidence>
<dbReference type="Pfam" id="PF11807">
    <property type="entry name" value="UstYa"/>
    <property type="match status" value="1"/>
</dbReference>
<dbReference type="PANTHER" id="PTHR33365:SF4">
    <property type="entry name" value="CYCLOCHLOROTINE BIOSYNTHESIS PROTEIN O"/>
    <property type="match status" value="1"/>
</dbReference>
<name>A0AAN6WI25_9PEZI</name>
<protein>
    <submittedName>
        <fullName evidence="9">Uncharacterized protein</fullName>
    </submittedName>
</protein>
<evidence type="ECO:0000256" key="7">
    <source>
        <dbReference type="ARBA" id="ARBA00023180"/>
    </source>
</evidence>
<keyword evidence="6" id="KW-0472">Membrane</keyword>
<keyword evidence="3" id="KW-0812">Transmembrane</keyword>
<comment type="caution">
    <text evidence="9">The sequence shown here is derived from an EMBL/GenBank/DDBJ whole genome shotgun (WGS) entry which is preliminary data.</text>
</comment>
<keyword evidence="4" id="KW-1133">Transmembrane helix</keyword>
<reference evidence="9" key="2">
    <citation type="submission" date="2023-05" db="EMBL/GenBank/DDBJ databases">
        <authorList>
            <consortium name="Lawrence Berkeley National Laboratory"/>
            <person name="Steindorff A."/>
            <person name="Hensen N."/>
            <person name="Bonometti L."/>
            <person name="Westerberg I."/>
            <person name="Brannstrom I.O."/>
            <person name="Guillou S."/>
            <person name="Cros-Aarteil S."/>
            <person name="Calhoun S."/>
            <person name="Haridas S."/>
            <person name="Kuo A."/>
            <person name="Mondo S."/>
            <person name="Pangilinan J."/>
            <person name="Riley R."/>
            <person name="Labutti K."/>
            <person name="Andreopoulos B."/>
            <person name="Lipzen A."/>
            <person name="Chen C."/>
            <person name="Yanf M."/>
            <person name="Daum C."/>
            <person name="Ng V."/>
            <person name="Clum A."/>
            <person name="Ohm R."/>
            <person name="Martin F."/>
            <person name="Silar P."/>
            <person name="Natvig D."/>
            <person name="Lalanne C."/>
            <person name="Gautier V."/>
            <person name="Ament-Velasquez S.L."/>
            <person name="Kruys A."/>
            <person name="Hutchinson M.I."/>
            <person name="Powell A.J."/>
            <person name="Barry K."/>
            <person name="Miller A.N."/>
            <person name="Grigoriev I.V."/>
            <person name="Debuchy R."/>
            <person name="Gladieux P."/>
            <person name="Thoren M.H."/>
            <person name="Johannesson H."/>
        </authorList>
    </citation>
    <scope>NUCLEOTIDE SEQUENCE</scope>
    <source>
        <strain evidence="9">PSN309</strain>
    </source>
</reference>
<dbReference type="AlphaFoldDB" id="A0AAN6WI25"/>
<accession>A0AAN6WI25</accession>
<gene>
    <name evidence="9" type="ORF">QBC35DRAFT_395880</name>
</gene>
<dbReference type="PANTHER" id="PTHR33365">
    <property type="entry name" value="YALI0B05434P"/>
    <property type="match status" value="1"/>
</dbReference>
<evidence type="ECO:0000256" key="5">
    <source>
        <dbReference type="ARBA" id="ARBA00023026"/>
    </source>
</evidence>
<keyword evidence="10" id="KW-1185">Reference proteome</keyword>
<evidence type="ECO:0000256" key="8">
    <source>
        <dbReference type="ARBA" id="ARBA00035112"/>
    </source>
</evidence>
<comment type="subcellular location">
    <subcellularLocation>
        <location evidence="1">Membrane</location>
        <topology evidence="1">Single-pass membrane protein</topology>
    </subcellularLocation>
</comment>
<dbReference type="GO" id="GO:0016020">
    <property type="term" value="C:membrane"/>
    <property type="evidence" value="ECO:0007669"/>
    <property type="project" value="UniProtKB-SubCell"/>
</dbReference>